<dbReference type="Gene3D" id="3.50.7.10">
    <property type="entry name" value="GroEL"/>
    <property type="match status" value="1"/>
</dbReference>
<evidence type="ECO:0000259" key="15">
    <source>
        <dbReference type="PROSITE" id="PS51455"/>
    </source>
</evidence>
<dbReference type="SUPFAM" id="SSF52029">
    <property type="entry name" value="GroEL apical domain-like"/>
    <property type="match status" value="1"/>
</dbReference>
<dbReference type="InterPro" id="IPR027409">
    <property type="entry name" value="GroEL-like_apical_dom_sf"/>
</dbReference>
<dbReference type="GO" id="GO:0008270">
    <property type="term" value="F:zinc ion binding"/>
    <property type="evidence" value="ECO:0007669"/>
    <property type="project" value="UniProtKB-KW"/>
</dbReference>
<keyword evidence="17" id="KW-1185">Reference proteome</keyword>
<accession>A0AAX4JTF9</accession>
<dbReference type="Pfam" id="PF01363">
    <property type="entry name" value="FYVE"/>
    <property type="match status" value="1"/>
</dbReference>
<dbReference type="SUPFAM" id="SSF54849">
    <property type="entry name" value="GroEL-intermediate domain like"/>
    <property type="match status" value="1"/>
</dbReference>
<dbReference type="InterPro" id="IPR017455">
    <property type="entry name" value="Znf_FYVE-rel"/>
</dbReference>
<feature type="region of interest" description="Disordered" evidence="13">
    <location>
        <begin position="133"/>
        <end position="235"/>
    </location>
</feature>
<dbReference type="GeneID" id="91094279"/>
<evidence type="ECO:0000256" key="11">
    <source>
        <dbReference type="PROSITE-ProRule" id="PRU00091"/>
    </source>
</evidence>
<feature type="compositionally biased region" description="Polar residues" evidence="13">
    <location>
        <begin position="2138"/>
        <end position="2163"/>
    </location>
</feature>
<dbReference type="SUPFAM" id="SSF57903">
    <property type="entry name" value="FYVE/PHD zinc finger"/>
    <property type="match status" value="1"/>
</dbReference>
<evidence type="ECO:0000256" key="4">
    <source>
        <dbReference type="ARBA" id="ARBA00022723"/>
    </source>
</evidence>
<dbReference type="PANTHER" id="PTHR45748">
    <property type="entry name" value="1-PHOSPHATIDYLINOSITOL 3-PHOSPHATE 5-KINASE-RELATED"/>
    <property type="match status" value="1"/>
</dbReference>
<feature type="compositionally biased region" description="Basic and acidic residues" evidence="13">
    <location>
        <begin position="1779"/>
        <end position="1790"/>
    </location>
</feature>
<dbReference type="Proteomes" id="UP001355207">
    <property type="component" value="Chromosome 4"/>
</dbReference>
<dbReference type="InterPro" id="IPR011011">
    <property type="entry name" value="Znf_FYVE_PHD"/>
</dbReference>
<dbReference type="PANTHER" id="PTHR45748:SF7">
    <property type="entry name" value="1-PHOSPHATIDYLINOSITOL 3-PHOSPHATE 5-KINASE-RELATED"/>
    <property type="match status" value="1"/>
</dbReference>
<feature type="region of interest" description="Disordered" evidence="13">
    <location>
        <begin position="1955"/>
        <end position="1978"/>
    </location>
</feature>
<dbReference type="Pfam" id="PF00118">
    <property type="entry name" value="Cpn60_TCP1"/>
    <property type="match status" value="1"/>
</dbReference>
<dbReference type="Gene3D" id="3.30.40.10">
    <property type="entry name" value="Zinc/RING finger domain, C3HC4 (zinc finger)"/>
    <property type="match status" value="1"/>
</dbReference>
<feature type="region of interest" description="Disordered" evidence="13">
    <location>
        <begin position="1612"/>
        <end position="1696"/>
    </location>
</feature>
<feature type="compositionally biased region" description="Polar residues" evidence="13">
    <location>
        <begin position="184"/>
        <end position="233"/>
    </location>
</feature>
<dbReference type="InterPro" id="IPR002423">
    <property type="entry name" value="Cpn60/GroEL/TCP-1"/>
</dbReference>
<dbReference type="PROSITE" id="PS50178">
    <property type="entry name" value="ZF_FYVE"/>
    <property type="match status" value="1"/>
</dbReference>
<evidence type="ECO:0000313" key="17">
    <source>
        <dbReference type="Proteomes" id="UP001355207"/>
    </source>
</evidence>
<dbReference type="InterPro" id="IPR027410">
    <property type="entry name" value="TCP-1-like_intermed_sf"/>
</dbReference>
<feature type="compositionally biased region" description="Polar residues" evidence="13">
    <location>
        <begin position="1"/>
        <end position="19"/>
    </location>
</feature>
<dbReference type="RefSeq" id="XP_066075459.1">
    <property type="nucleotide sequence ID" value="XM_066219362.1"/>
</dbReference>
<dbReference type="GO" id="GO:0046854">
    <property type="term" value="P:phosphatidylinositol phosphate biosynthetic process"/>
    <property type="evidence" value="ECO:0007669"/>
    <property type="project" value="TreeGrafter"/>
</dbReference>
<dbReference type="EMBL" id="CP144101">
    <property type="protein sequence ID" value="WWC88696.1"/>
    <property type="molecule type" value="Genomic_DNA"/>
</dbReference>
<dbReference type="PROSITE" id="PS51455">
    <property type="entry name" value="PIPK"/>
    <property type="match status" value="1"/>
</dbReference>
<feature type="domain" description="PIPK" evidence="15">
    <location>
        <begin position="2236"/>
        <end position="2572"/>
    </location>
</feature>
<sequence length="2602" mass="289077">MASSLQIDSNSAAPSSTHANAGDKASPSAAITLTTFPNPFEDEPEQGIFPALFSKVKQTFTNASNTTLGGGNSASVGTGNNRGSDKRSIDTQHRENAILESDRVASGLVQNENKTKPNQTEAQAIAEAVKRGAHQAALAASSRAQPNSSHYPSQYQTQHPISHDEGSSSNSGGIGQLHNRRRSSGPSNIPSIQPITTISESSRPIVTNTSPRKLPAKQSQSLRPPLSTVNSVGSATSSIQSPSILSFSHSVSTSNANLPIRRLMHAPNERQWKPSLAAPAQVTISPVTSVTTTIQASASNTNLNQVSKRPQTPEGSTPFPHGPGNRHKAHFNNIPSSSNNNNYTGPVHASSSRSITPLHHHAHSNSHSQNFRIRRSSIVTLPDSPSSISISTMLNANAELSNNYNYNLGNYVPGFPLNQDDTKSIKSLNFGNQIGGGGGFGGFVKKQNSVSKIIRRIRGEGLSKHYWMADESCKECYDCKSIFTAWRRKHHCRICGQIFCSRCASNIIGARRFGQDGAVRVCNLCLKIMEEYRDDDEDDRRSINSVSTSVHRFPSISDRAFLDAAISPEVPYAKSPFAASQLFTSHPNESLTAIDESSVPTRWEVESGLDTPYTPIEIGDGSQLSDSEDAHTWATSRPQTAAPFRRPMEDEQKSDHIQEDDMSPEPETQQSGPSSPENSASGLQSRGEPAKRMNASQQGLSVPPRVEFPRTDTMSTDGGLDLRVPLTRMDSNLPLIGLRTRLSSRASQGGLTALLDSEKSEGLWRARSHSFAHRPELLSGASLNHFHVMLQQAIARAGLPHPHQWQRTLSNLLLKVSTNLQPNVRAGDDIDVRAYVKIKKVPGGKISDSEYVDGIVISKNVAHKAMPRRLVNPRIMVVTFPLDYHRVENQFMSLDPILAQEKDYLRLLTKRIIDVRPHIVLVQPSASRIALEYLLEANIAVARSVKVSAIHQVARCTQADVVASMDRLALEPRLGRCGEFRIQSFEHELIPGRRKTLMRFEGGHREYGCTIILRGGDLATLRKVKVITDFMALVVYHLKNEIILYNDENNIFPPRPPLSIEYQELLEVLEEKEPISHEKSVTDTTITQIDHDIESDEPLTLRPRDDQEDEKQIERREAAQTTKQIAQTLQPYLTTALSASAAVRFPPPTTLAKMAELDRALANLRQSIDDEEAAQILQEETKRSEPAKVMGPIAESDSSSNSISSTVVDTPEITATEVPSSTAMSALPVTTGPNKESTRDPYRVLRKPEEVSRESALSQIEHDHSEQLKLWQWYTRKFTEPLRAEDYQGIVYLYSLGCEGTDKPCIEPALQTINFYQPGDQTVGQFLEELANNAVQRCNVKTCERLMLFHFHLLVHGDRRLQIAMDQFSCPSPGHEEQIITWSYCRLCTAPSPTTILREETWKSSWGTYLEHFFYPPNETKSGFNCPHDAFKDQIRYFAFRNLAIRIHNEPVDIFEPIRPSIKLQITSETKVILKNQEYESALHKNTAFFDSVLFRLRSFDTEICQPEKIGSLKTALEAMLSRAVADREEMVNLLNRTYKLTPLTDVLALNTVLRTLQDKVVQWDADFAEVEKTFMPSEKDLRRMTATHLKRLFANQDVFNSLDRNVASLTVSEADEKESKDVSTDSTPLPSEPATPGLTSTDADSGNLSVETATFDLNADSDNANTPIGGVIREEPNPLSQPATPGREREYDSDSTISAIRRDSPERSPMRMIESSGIDSDAHPFVSRLPRRSRPAPSIADLVQRFNDVTKLQPYDTMEVPERPTSAASIRRKGRRSPHPEASDSDHSPKARPRMRRGRTEQPPVRYRDVNNKPSGLLSDGDRSYATNASRIPSSYGRNRSTAMASSDHLRPGLKSRTLSYTGKISPRSPRSARVSPERPPQHSTNHLTTGQHLNVGLPPVEVKPRISGKGKSPRAAEPSSGGTSPNLVRTAARRTLANTSRVTSIARHFDRLSREAERERQKRISMVRGKRARPVGVTKAKVQVFDNLRDAFRDEFDTDSSEADNEEDELGSDDSAESTGQAGVDEDGQPKQRRKSSPAKSSRKNSPIKASKSLEPIPVEVKSPSDPSSNTTDATPSQEPEENNNQTKEIPISGSGVSLATQSILSDTRSEMSFTDRLQIELPSFETSAPLPSHPVTPQLSTDNTADENGTTKNPNQHPTISQMSQLSESEFSSSGGGIERSSILKSLTGLWAFRAGDFTPLEYPLSASEHLFADSRVIIRENEPTSIIAFTLSSKTYRDKMRAEANQSKSGTANGRTEAFMPEEHHHGNDRASTWDIVSIDEAMDNDGDLRREGGTHLKYDFESGASTIFCRIFFAEQFAALRSACQCEDSFVESLARCVQFDASGGKSGSAFLKTKDDRFIAKEISRLEMDALTKFAPAYFEYTRKAFQGSRPTVLAKIYGFFKIGYRNAITGRYMRMNVLVMENLFYERRFSKIYDLKGSTRNRLIQPTGRINEVLLDENLMEIVYKHPLYLKEHSKKILRTALFNDTLFLSNLNVMDYSLVVGVDSEKHELVVGIVDYIRTFTWDKKLESWVKDSAFLGGAGKGEPTIVTPKQYKLRFRTAMERFYFPSVPDRWTKVGSEEASIEEDGQSTKDTNI</sequence>
<dbReference type="FunFam" id="3.50.7.10:FF:000007">
    <property type="entry name" value="1-phosphatidylinositol 3-phosphate 5-kinase isoform X1"/>
    <property type="match status" value="1"/>
</dbReference>
<feature type="compositionally biased region" description="Polar residues" evidence="13">
    <location>
        <begin position="298"/>
        <end position="315"/>
    </location>
</feature>
<reference evidence="16 17" key="1">
    <citation type="submission" date="2024-01" db="EMBL/GenBank/DDBJ databases">
        <title>Comparative genomics of Cryptococcus and Kwoniella reveals pathogenesis evolution and contrasting modes of karyotype evolution via chromosome fusion or intercentromeric recombination.</title>
        <authorList>
            <person name="Coelho M.A."/>
            <person name="David-Palma M."/>
            <person name="Shea T."/>
            <person name="Bowers K."/>
            <person name="McGinley-Smith S."/>
            <person name="Mohammad A.W."/>
            <person name="Gnirke A."/>
            <person name="Yurkov A.M."/>
            <person name="Nowrousian M."/>
            <person name="Sun S."/>
            <person name="Cuomo C.A."/>
            <person name="Heitman J."/>
        </authorList>
    </citation>
    <scope>NUCLEOTIDE SEQUENCE [LARGE SCALE GENOMIC DNA]</scope>
    <source>
        <strain evidence="16 17">CBS 6074</strain>
    </source>
</reference>
<feature type="region of interest" description="Disordered" evidence="13">
    <location>
        <begin position="1089"/>
        <end position="1123"/>
    </location>
</feature>
<dbReference type="FunFam" id="3.30.800.10:FF:000005">
    <property type="entry name" value="1-phosphatidylinositol-3-phosphate 5-kinase (Fab1)"/>
    <property type="match status" value="1"/>
</dbReference>
<feature type="region of interest" description="Disordered" evidence="13">
    <location>
        <begin position="1"/>
        <end position="46"/>
    </location>
</feature>
<feature type="region of interest" description="Disordered" evidence="13">
    <location>
        <begin position="1754"/>
        <end position="1931"/>
    </location>
</feature>
<evidence type="ECO:0000256" key="10">
    <source>
        <dbReference type="ARBA" id="ARBA00075294"/>
    </source>
</evidence>
<feature type="compositionally biased region" description="Low complexity" evidence="13">
    <location>
        <begin position="134"/>
        <end position="145"/>
    </location>
</feature>
<dbReference type="CDD" id="cd17300">
    <property type="entry name" value="PIPKc_PIKfyve"/>
    <property type="match status" value="1"/>
</dbReference>
<feature type="compositionally biased region" description="Low complexity" evidence="13">
    <location>
        <begin position="2164"/>
        <end position="2176"/>
    </location>
</feature>
<feature type="compositionally biased region" description="Basic and acidic residues" evidence="13">
    <location>
        <begin position="646"/>
        <end position="659"/>
    </location>
</feature>
<keyword evidence="6 11" id="KW-0863">Zinc-finger</keyword>
<keyword evidence="3 12" id="KW-0808">Transferase</keyword>
<feature type="compositionally biased region" description="Low complexity" evidence="13">
    <location>
        <begin position="1867"/>
        <end position="1876"/>
    </location>
</feature>
<dbReference type="Gene3D" id="3.30.800.10">
    <property type="entry name" value="Phosphatidylinositol Phosphate Kinase II Beta"/>
    <property type="match status" value="1"/>
</dbReference>
<feature type="domain" description="FYVE-type" evidence="14">
    <location>
        <begin position="470"/>
        <end position="530"/>
    </location>
</feature>
<dbReference type="SUPFAM" id="SSF56104">
    <property type="entry name" value="SAICAR synthase-like"/>
    <property type="match status" value="1"/>
</dbReference>
<evidence type="ECO:0000256" key="1">
    <source>
        <dbReference type="ARBA" id="ARBA00000768"/>
    </source>
</evidence>
<feature type="region of interest" description="Disordered" evidence="13">
    <location>
        <begin position="64"/>
        <end position="120"/>
    </location>
</feature>
<feature type="compositionally biased region" description="Low complexity" evidence="13">
    <location>
        <begin position="1196"/>
        <end position="1205"/>
    </location>
</feature>
<evidence type="ECO:0000256" key="9">
    <source>
        <dbReference type="ARBA" id="ARBA00022840"/>
    </source>
</evidence>
<feature type="compositionally biased region" description="Polar residues" evidence="13">
    <location>
        <begin position="64"/>
        <end position="82"/>
    </location>
</feature>
<feature type="compositionally biased region" description="Polar residues" evidence="13">
    <location>
        <begin position="146"/>
        <end position="160"/>
    </location>
</feature>
<evidence type="ECO:0000256" key="13">
    <source>
        <dbReference type="SAM" id="MobiDB-lite"/>
    </source>
</evidence>
<feature type="compositionally biased region" description="Basic and acidic residues" evidence="13">
    <location>
        <begin position="83"/>
        <end position="103"/>
    </location>
</feature>
<feature type="region of interest" description="Disordered" evidence="13">
    <location>
        <begin position="1717"/>
        <end position="1741"/>
    </location>
</feature>
<feature type="region of interest" description="Disordered" evidence="13">
    <location>
        <begin position="298"/>
        <end position="369"/>
    </location>
</feature>
<feature type="compositionally biased region" description="Acidic residues" evidence="13">
    <location>
        <begin position="1998"/>
        <end position="2018"/>
    </location>
</feature>
<dbReference type="InterPro" id="IPR044769">
    <property type="entry name" value="PIKfyve_PIPKc"/>
</dbReference>
<feature type="compositionally biased region" description="Basic residues" evidence="13">
    <location>
        <begin position="1965"/>
        <end position="1975"/>
    </location>
</feature>
<evidence type="ECO:0000256" key="12">
    <source>
        <dbReference type="PROSITE-ProRule" id="PRU00781"/>
    </source>
</evidence>
<dbReference type="SMART" id="SM00330">
    <property type="entry name" value="PIPKc"/>
    <property type="match status" value="1"/>
</dbReference>
<keyword evidence="9 12" id="KW-0067">ATP-binding</keyword>
<feature type="compositionally biased region" description="Polar residues" evidence="13">
    <location>
        <begin position="1826"/>
        <end position="1846"/>
    </location>
</feature>
<feature type="region of interest" description="Disordered" evidence="13">
    <location>
        <begin position="1997"/>
        <end position="2101"/>
    </location>
</feature>
<dbReference type="GO" id="GO:0000329">
    <property type="term" value="C:fungal-type vacuole membrane"/>
    <property type="evidence" value="ECO:0007669"/>
    <property type="project" value="TreeGrafter"/>
</dbReference>
<dbReference type="InterPro" id="IPR002498">
    <property type="entry name" value="PInositol-4-P-4/5-kinase_core"/>
</dbReference>
<keyword evidence="8" id="KW-0862">Zinc</keyword>
<evidence type="ECO:0000256" key="2">
    <source>
        <dbReference type="ARBA" id="ARBA00012009"/>
    </source>
</evidence>
<dbReference type="InterPro" id="IPR013083">
    <property type="entry name" value="Znf_RING/FYVE/PHD"/>
</dbReference>
<evidence type="ECO:0000259" key="14">
    <source>
        <dbReference type="PROSITE" id="PS50178"/>
    </source>
</evidence>
<dbReference type="SMART" id="SM00064">
    <property type="entry name" value="FYVE"/>
    <property type="match status" value="1"/>
</dbReference>
<feature type="compositionally biased region" description="Polar residues" evidence="13">
    <location>
        <begin position="1638"/>
        <end position="1653"/>
    </location>
</feature>
<dbReference type="FunFam" id="3.30.810.10:FF:000001">
    <property type="entry name" value="1-phosphatidylinositol 3-phosphate 5-kinase FAB1"/>
    <property type="match status" value="1"/>
</dbReference>
<evidence type="ECO:0000256" key="3">
    <source>
        <dbReference type="ARBA" id="ARBA00022679"/>
    </source>
</evidence>
<dbReference type="CDD" id="cd15725">
    <property type="entry name" value="FYVE_PIKfyve_Fab1"/>
    <property type="match status" value="1"/>
</dbReference>
<feature type="region of interest" description="Disordered" evidence="13">
    <location>
        <begin position="1182"/>
        <end position="1206"/>
    </location>
</feature>
<dbReference type="InterPro" id="IPR027483">
    <property type="entry name" value="PInositol-4-P-4/5-kinase_C_sf"/>
</dbReference>
<feature type="region of interest" description="Disordered" evidence="13">
    <location>
        <begin position="2128"/>
        <end position="2181"/>
    </location>
</feature>
<dbReference type="GO" id="GO:0005524">
    <property type="term" value="F:ATP binding"/>
    <property type="evidence" value="ECO:0007669"/>
    <property type="project" value="UniProtKB-UniRule"/>
</dbReference>
<feature type="compositionally biased region" description="Basic and acidic residues" evidence="13">
    <location>
        <begin position="1102"/>
        <end position="1118"/>
    </location>
</feature>
<keyword evidence="7 12" id="KW-0418">Kinase</keyword>
<feature type="compositionally biased region" description="Low complexity" evidence="13">
    <location>
        <begin position="332"/>
        <end position="342"/>
    </location>
</feature>
<evidence type="ECO:0000256" key="8">
    <source>
        <dbReference type="ARBA" id="ARBA00022833"/>
    </source>
</evidence>
<feature type="compositionally biased region" description="Basic residues" evidence="13">
    <location>
        <begin position="2033"/>
        <end position="2045"/>
    </location>
</feature>
<dbReference type="InterPro" id="IPR027484">
    <property type="entry name" value="PInositol-4-P-5-kinase_N"/>
</dbReference>
<feature type="compositionally biased region" description="Polar residues" evidence="13">
    <location>
        <begin position="108"/>
        <end position="120"/>
    </location>
</feature>
<dbReference type="Gene3D" id="3.30.810.10">
    <property type="entry name" value="2-Layer Sandwich"/>
    <property type="match status" value="1"/>
</dbReference>
<dbReference type="EC" id="2.7.1.150" evidence="2"/>
<organism evidence="16 17">
    <name type="scientific">Kwoniella dendrophila CBS 6074</name>
    <dbReference type="NCBI Taxonomy" id="1295534"/>
    <lineage>
        <taxon>Eukaryota</taxon>
        <taxon>Fungi</taxon>
        <taxon>Dikarya</taxon>
        <taxon>Basidiomycota</taxon>
        <taxon>Agaricomycotina</taxon>
        <taxon>Tremellomycetes</taxon>
        <taxon>Tremellales</taxon>
        <taxon>Cryptococcaceae</taxon>
        <taxon>Kwoniella</taxon>
    </lineage>
</organism>
<dbReference type="CDD" id="cd03334">
    <property type="entry name" value="Fab1_TCP"/>
    <property type="match status" value="1"/>
</dbReference>
<comment type="catalytic activity">
    <reaction evidence="1">
        <text>a 1,2-diacyl-sn-glycero-3-phospho-(1D-myo-inositol-3-phosphate) + ATP = a 1,2-diacyl-sn-glycero-3-phospho-(1D-myo-inositol-3,5-bisphosphate) + ADP + H(+)</text>
        <dbReference type="Rhea" id="RHEA:13609"/>
        <dbReference type="ChEBI" id="CHEBI:15378"/>
        <dbReference type="ChEBI" id="CHEBI:30616"/>
        <dbReference type="ChEBI" id="CHEBI:57923"/>
        <dbReference type="ChEBI" id="CHEBI:58088"/>
        <dbReference type="ChEBI" id="CHEBI:456216"/>
        <dbReference type="EC" id="2.7.1.150"/>
    </reaction>
</comment>
<evidence type="ECO:0000256" key="7">
    <source>
        <dbReference type="ARBA" id="ARBA00022777"/>
    </source>
</evidence>
<evidence type="ECO:0000256" key="6">
    <source>
        <dbReference type="ARBA" id="ARBA00022771"/>
    </source>
</evidence>
<feature type="compositionally biased region" description="Polar residues" evidence="13">
    <location>
        <begin position="1883"/>
        <end position="1894"/>
    </location>
</feature>
<dbReference type="FunFam" id="3.30.40.10:FF:000283">
    <property type="entry name" value="1-phosphatidylinositol-3-phosphate 5-kinase (Fab1)"/>
    <property type="match status" value="1"/>
</dbReference>
<keyword evidence="5 12" id="KW-0547">Nucleotide-binding</keyword>
<evidence type="ECO:0000256" key="5">
    <source>
        <dbReference type="ARBA" id="ARBA00022741"/>
    </source>
</evidence>
<dbReference type="GO" id="GO:0010008">
    <property type="term" value="C:endosome membrane"/>
    <property type="evidence" value="ECO:0007669"/>
    <property type="project" value="TreeGrafter"/>
</dbReference>
<feature type="compositionally biased region" description="Polar residues" evidence="13">
    <location>
        <begin position="2067"/>
        <end position="2090"/>
    </location>
</feature>
<feature type="region of interest" description="Disordered" evidence="13">
    <location>
        <begin position="606"/>
        <end position="722"/>
    </location>
</feature>
<dbReference type="GO" id="GO:0000285">
    <property type="term" value="F:1-phosphatidylinositol-3-phosphate 5-kinase activity"/>
    <property type="evidence" value="ECO:0007669"/>
    <property type="project" value="UniProtKB-EC"/>
</dbReference>
<keyword evidence="4" id="KW-0479">Metal-binding</keyword>
<evidence type="ECO:0000313" key="16">
    <source>
        <dbReference type="EMBL" id="WWC88696.1"/>
    </source>
</evidence>
<feature type="compositionally biased region" description="Basic and acidic residues" evidence="13">
    <location>
        <begin position="1955"/>
        <end position="1964"/>
    </location>
</feature>
<feature type="compositionally biased region" description="Polar residues" evidence="13">
    <location>
        <begin position="666"/>
        <end position="684"/>
    </location>
</feature>
<name>A0AAX4JTF9_9TREE</name>
<dbReference type="Pfam" id="PF01504">
    <property type="entry name" value="PIP5K"/>
    <property type="match status" value="1"/>
</dbReference>
<dbReference type="InterPro" id="IPR000306">
    <property type="entry name" value="Znf_FYVE"/>
</dbReference>
<gene>
    <name evidence="16" type="ORF">L201_003609</name>
</gene>
<protein>
    <recommendedName>
        <fullName evidence="2">1-phosphatidylinositol-3-phosphate 5-kinase</fullName>
        <ecNumber evidence="2">2.7.1.150</ecNumber>
    </recommendedName>
    <alternativeName>
        <fullName evidence="10">Type III PIP kinase</fullName>
    </alternativeName>
</protein>
<proteinExistence type="predicted"/>